<dbReference type="Pfam" id="PF00004">
    <property type="entry name" value="AAA"/>
    <property type="match status" value="1"/>
</dbReference>
<dbReference type="GO" id="GO:0016887">
    <property type="term" value="F:ATP hydrolysis activity"/>
    <property type="evidence" value="ECO:0007669"/>
    <property type="project" value="InterPro"/>
</dbReference>
<name>A0A6C0KLV0_9ZZZZ</name>
<keyword evidence="2" id="KW-1133">Transmembrane helix</keyword>
<dbReference type="SMART" id="SM00382">
    <property type="entry name" value="AAA"/>
    <property type="match status" value="1"/>
</dbReference>
<dbReference type="AlphaFoldDB" id="A0A6C0KLV0"/>
<proteinExistence type="inferred from homology"/>
<organism evidence="4">
    <name type="scientific">viral metagenome</name>
    <dbReference type="NCBI Taxonomy" id="1070528"/>
    <lineage>
        <taxon>unclassified sequences</taxon>
        <taxon>metagenomes</taxon>
        <taxon>organismal metagenomes</taxon>
    </lineage>
</organism>
<protein>
    <recommendedName>
        <fullName evidence="3">AAA+ ATPase domain-containing protein</fullName>
    </recommendedName>
</protein>
<dbReference type="InterPro" id="IPR050747">
    <property type="entry name" value="Mitochondrial_chaperone_BCS1"/>
</dbReference>
<evidence type="ECO:0000256" key="1">
    <source>
        <dbReference type="ARBA" id="ARBA00007448"/>
    </source>
</evidence>
<comment type="similarity">
    <text evidence="1">Belongs to the AAA ATPase family. BCS1 subfamily.</text>
</comment>
<feature type="transmembrane region" description="Helical" evidence="2">
    <location>
        <begin position="34"/>
        <end position="58"/>
    </location>
</feature>
<keyword evidence="2" id="KW-0472">Membrane</keyword>
<dbReference type="GO" id="GO:0005524">
    <property type="term" value="F:ATP binding"/>
    <property type="evidence" value="ECO:0007669"/>
    <property type="project" value="InterPro"/>
</dbReference>
<dbReference type="SUPFAM" id="SSF52540">
    <property type="entry name" value="P-loop containing nucleoside triphosphate hydrolases"/>
    <property type="match status" value="1"/>
</dbReference>
<dbReference type="PANTHER" id="PTHR23070">
    <property type="entry name" value="BCS1 AAA-TYPE ATPASE"/>
    <property type="match status" value="1"/>
</dbReference>
<dbReference type="InterPro" id="IPR027417">
    <property type="entry name" value="P-loop_NTPase"/>
</dbReference>
<feature type="domain" description="AAA+ ATPase" evidence="3">
    <location>
        <begin position="286"/>
        <end position="477"/>
    </location>
</feature>
<keyword evidence="2" id="KW-0812">Transmembrane</keyword>
<dbReference type="Gene3D" id="3.40.50.300">
    <property type="entry name" value="P-loop containing nucleotide triphosphate hydrolases"/>
    <property type="match status" value="1"/>
</dbReference>
<dbReference type="InterPro" id="IPR003959">
    <property type="entry name" value="ATPase_AAA_core"/>
</dbReference>
<sequence length="535" mass="63141">MIGNDSHLTNMSRNILNMVIFDKFKTGRPILDTFITTIILTGLTYLFQFINNYLYLFIDSLKKFKFEYQEWFYKKSVVEYDGKFALTTTYYDNKINQTNAFSDRFKALWSHIIENVGENSSINHIKEYSFENPSNNNRDLGIYMVIQNDKFLISKEHEIYAYTIINNEEQEQEKSDKNNKPTCKIEKIVIELFSYKSDIKTIKEFVENITLNYLSSIEDLRENKRFIYTLTKTKYENHRCEIWDENGFSSTRQFNNIFFKDKANFIKKLDFFLNNKNWYFEKGIPYSLGIGMHGPPGTGKTSLIKAVANYTNRHVIVISLKLIKTKKQLDSIFFEERYNLDNKKGSIGFDRKIIVFEDIDCIGDIVLDREKKKNKSITGFGKKLDFEELSNNSKINVGDLLETIVATEKATEKICEFPKIPLDEEPITLDDILNLWDGIRETPGRIMIISSNHYSELDPALIRPGRIDLTLELSYASRKIIKEIYYHLFDEDLENEKLENIKEEFYSPAEIINIYMNEERNKERFIDRLFKNHHV</sequence>
<accession>A0A6C0KLV0</accession>
<dbReference type="InterPro" id="IPR003593">
    <property type="entry name" value="AAA+_ATPase"/>
</dbReference>
<evidence type="ECO:0000259" key="3">
    <source>
        <dbReference type="SMART" id="SM00382"/>
    </source>
</evidence>
<dbReference type="EMBL" id="MN740943">
    <property type="protein sequence ID" value="QHU19002.1"/>
    <property type="molecule type" value="Genomic_DNA"/>
</dbReference>
<evidence type="ECO:0000256" key="2">
    <source>
        <dbReference type="SAM" id="Phobius"/>
    </source>
</evidence>
<reference evidence="4" key="1">
    <citation type="journal article" date="2020" name="Nature">
        <title>Giant virus diversity and host interactions through global metagenomics.</title>
        <authorList>
            <person name="Schulz F."/>
            <person name="Roux S."/>
            <person name="Paez-Espino D."/>
            <person name="Jungbluth S."/>
            <person name="Walsh D.A."/>
            <person name="Denef V.J."/>
            <person name="McMahon K.D."/>
            <person name="Konstantinidis K.T."/>
            <person name="Eloe-Fadrosh E.A."/>
            <person name="Kyrpides N.C."/>
            <person name="Woyke T."/>
        </authorList>
    </citation>
    <scope>NUCLEOTIDE SEQUENCE</scope>
    <source>
        <strain evidence="4">GVMAG-S-3300013014-104</strain>
    </source>
</reference>
<evidence type="ECO:0000313" key="4">
    <source>
        <dbReference type="EMBL" id="QHU19002.1"/>
    </source>
</evidence>